<sequence length="318" mass="35785">MYLFSHICLRLSRANPSPFEPFLDLVEALLVPIPSFVRSLEIRLLEGEVSAEHIDRLCESGRNTYAVDHPEGPIERENRTRFQHQLLTHISRFGASLTHFEMGFPSDLEIHLIMNLICALPFLTHLKICGGDYAIIQSETVPMTAAFPPSARPRHLDGRRWKWLLLHSQPPIFTSLRITGKARGISTVPIEAYIQRFGPAITTLTLEYWADNLADINAFRMHALASTPGLVNFSLTCELPTTVPSILSLLSSPDLASLEISLEAKFFGLPDWLRIDEILAVTFLSLHRVLFTLRSEKISLAPEIRALMPQSSAREILV</sequence>
<comment type="caution">
    <text evidence="1">The sequence shown here is derived from an EMBL/GenBank/DDBJ whole genome shotgun (WGS) entry which is preliminary data.</text>
</comment>
<dbReference type="EMBL" id="JACAZI010000039">
    <property type="protein sequence ID" value="KAF7326946.1"/>
    <property type="molecule type" value="Genomic_DNA"/>
</dbReference>
<protein>
    <submittedName>
        <fullName evidence="1">Uncharacterized protein</fullName>
    </submittedName>
</protein>
<name>A0A8H6U120_9AGAR</name>
<dbReference type="Proteomes" id="UP000620124">
    <property type="component" value="Unassembled WGS sequence"/>
</dbReference>
<dbReference type="OrthoDB" id="2745898at2759"/>
<evidence type="ECO:0000313" key="1">
    <source>
        <dbReference type="EMBL" id="KAF7326946.1"/>
    </source>
</evidence>
<gene>
    <name evidence="1" type="ORF">MVEN_02588700</name>
</gene>
<organism evidence="1 2">
    <name type="scientific">Mycena venus</name>
    <dbReference type="NCBI Taxonomy" id="2733690"/>
    <lineage>
        <taxon>Eukaryota</taxon>
        <taxon>Fungi</taxon>
        <taxon>Dikarya</taxon>
        <taxon>Basidiomycota</taxon>
        <taxon>Agaricomycotina</taxon>
        <taxon>Agaricomycetes</taxon>
        <taxon>Agaricomycetidae</taxon>
        <taxon>Agaricales</taxon>
        <taxon>Marasmiineae</taxon>
        <taxon>Mycenaceae</taxon>
        <taxon>Mycena</taxon>
    </lineage>
</organism>
<reference evidence="1" key="1">
    <citation type="submission" date="2020-05" db="EMBL/GenBank/DDBJ databases">
        <title>Mycena genomes resolve the evolution of fungal bioluminescence.</title>
        <authorList>
            <person name="Tsai I.J."/>
        </authorList>
    </citation>
    <scope>NUCLEOTIDE SEQUENCE</scope>
    <source>
        <strain evidence="1">CCC161011</strain>
    </source>
</reference>
<dbReference type="AlphaFoldDB" id="A0A8H6U120"/>
<proteinExistence type="predicted"/>
<evidence type="ECO:0000313" key="2">
    <source>
        <dbReference type="Proteomes" id="UP000620124"/>
    </source>
</evidence>
<accession>A0A8H6U120</accession>
<keyword evidence="2" id="KW-1185">Reference proteome</keyword>